<accession>A0A8S4B8R0</accession>
<protein>
    <submittedName>
        <fullName evidence="3">(Atlantic silverside) hypothetical protein</fullName>
    </submittedName>
</protein>
<proteinExistence type="predicted"/>
<evidence type="ECO:0000256" key="1">
    <source>
        <dbReference type="ARBA" id="ARBA00004141"/>
    </source>
</evidence>
<dbReference type="SUPFAM" id="SSF103473">
    <property type="entry name" value="MFS general substrate transporter"/>
    <property type="match status" value="1"/>
</dbReference>
<keyword evidence="2" id="KW-1133">Transmembrane helix</keyword>
<dbReference type="Proteomes" id="UP000677803">
    <property type="component" value="Unassembled WGS sequence"/>
</dbReference>
<keyword evidence="2" id="KW-0472">Membrane</keyword>
<name>A0A8S4B8R0_9TELE</name>
<dbReference type="EMBL" id="CAJRST010012224">
    <property type="protein sequence ID" value="CAG5928437.1"/>
    <property type="molecule type" value="Genomic_DNA"/>
</dbReference>
<sequence>MGVSVCSTLCDVGGIISPFLLYRLAAVWLELPLLIFGAVALVAGGLVLLLPETKGKPLPDTIEDVEFPDRYLQTHTLRTVPIT</sequence>
<evidence type="ECO:0000313" key="3">
    <source>
        <dbReference type="EMBL" id="CAG5928437.1"/>
    </source>
</evidence>
<organism evidence="3 4">
    <name type="scientific">Menidia menidia</name>
    <name type="common">Atlantic silverside</name>
    <dbReference type="NCBI Taxonomy" id="238744"/>
    <lineage>
        <taxon>Eukaryota</taxon>
        <taxon>Metazoa</taxon>
        <taxon>Chordata</taxon>
        <taxon>Craniata</taxon>
        <taxon>Vertebrata</taxon>
        <taxon>Euteleostomi</taxon>
        <taxon>Actinopterygii</taxon>
        <taxon>Neopterygii</taxon>
        <taxon>Teleostei</taxon>
        <taxon>Neoteleostei</taxon>
        <taxon>Acanthomorphata</taxon>
        <taxon>Ovalentaria</taxon>
        <taxon>Atherinomorphae</taxon>
        <taxon>Atheriniformes</taxon>
        <taxon>Atherinopsidae</taxon>
        <taxon>Menidiinae</taxon>
        <taxon>Menidia</taxon>
    </lineage>
</organism>
<comment type="caution">
    <text evidence="3">The sequence shown here is derived from an EMBL/GenBank/DDBJ whole genome shotgun (WGS) entry which is preliminary data.</text>
</comment>
<keyword evidence="2" id="KW-0812">Transmembrane</keyword>
<dbReference type="Gene3D" id="1.20.1250.20">
    <property type="entry name" value="MFS general substrate transporter like domains"/>
    <property type="match status" value="1"/>
</dbReference>
<evidence type="ECO:0000256" key="2">
    <source>
        <dbReference type="SAM" id="Phobius"/>
    </source>
</evidence>
<dbReference type="InterPro" id="IPR036259">
    <property type="entry name" value="MFS_trans_sf"/>
</dbReference>
<reference evidence="3" key="1">
    <citation type="submission" date="2021-05" db="EMBL/GenBank/DDBJ databases">
        <authorList>
            <person name="Tigano A."/>
        </authorList>
    </citation>
    <scope>NUCLEOTIDE SEQUENCE</scope>
</reference>
<gene>
    <name evidence="3" type="ORF">MMEN_LOCUS12090</name>
</gene>
<evidence type="ECO:0000313" key="4">
    <source>
        <dbReference type="Proteomes" id="UP000677803"/>
    </source>
</evidence>
<dbReference type="GO" id="GO:0016020">
    <property type="term" value="C:membrane"/>
    <property type="evidence" value="ECO:0007669"/>
    <property type="project" value="UniProtKB-SubCell"/>
</dbReference>
<dbReference type="OrthoDB" id="5141738at2759"/>
<feature type="transmembrane region" description="Helical" evidence="2">
    <location>
        <begin position="27"/>
        <end position="50"/>
    </location>
</feature>
<keyword evidence="4" id="KW-1185">Reference proteome</keyword>
<comment type="subcellular location">
    <subcellularLocation>
        <location evidence="1">Membrane</location>
        <topology evidence="1">Multi-pass membrane protein</topology>
    </subcellularLocation>
</comment>
<dbReference type="AlphaFoldDB" id="A0A8S4B8R0"/>